<dbReference type="AlphaFoldDB" id="A0A135TZG6"/>
<reference evidence="6 7" key="1">
    <citation type="submission" date="2014-02" db="EMBL/GenBank/DDBJ databases">
        <title>The genome sequence of Colletotrichum simmondsii CBS122122.</title>
        <authorList>
            <person name="Baroncelli R."/>
            <person name="Thon M.R."/>
        </authorList>
    </citation>
    <scope>NUCLEOTIDE SEQUENCE [LARGE SCALE GENOMIC DNA]</scope>
    <source>
        <strain evidence="6 7">CBS122122</strain>
    </source>
</reference>
<organism evidence="6 7">
    <name type="scientific">Colletotrichum simmondsii</name>
    <dbReference type="NCBI Taxonomy" id="703756"/>
    <lineage>
        <taxon>Eukaryota</taxon>
        <taxon>Fungi</taxon>
        <taxon>Dikarya</taxon>
        <taxon>Ascomycota</taxon>
        <taxon>Pezizomycotina</taxon>
        <taxon>Sordariomycetes</taxon>
        <taxon>Hypocreomycetidae</taxon>
        <taxon>Glomerellales</taxon>
        <taxon>Glomerellaceae</taxon>
        <taxon>Colletotrichum</taxon>
        <taxon>Colletotrichum acutatum species complex</taxon>
    </lineage>
</organism>
<dbReference type="InterPro" id="IPR000911">
    <property type="entry name" value="Ribosomal_uL11"/>
</dbReference>
<dbReference type="GO" id="GO:0070180">
    <property type="term" value="F:large ribosomal subunit rRNA binding"/>
    <property type="evidence" value="ECO:0007669"/>
    <property type="project" value="TreeGrafter"/>
</dbReference>
<keyword evidence="2 6" id="KW-0689">Ribosomal protein</keyword>
<protein>
    <submittedName>
        <fullName evidence="6">60S ribosomal protein L12</fullName>
    </submittedName>
</protein>
<sequence length="282" mass="30239">MSEFTNTSDIGLLDNSIANKRQALKKLVAMQSSASDRVKSQRDDIKSIVALKKSVQSIMAKQSNIRMKDSLIEYFARKMREDGATAMDCKVVCDHAIHAASVEVYSTIVISDDSDAEMGSDESDAERDDGAGEGRVRSSTLTDTDDNAEASASSEAADEAHVDSGRGHQPVARTQIRPQRDGHAAVSVAPTASSLIARALEEPPRDREKEAKIRRKRSVPLEEIIEIARTMRRKSSSRTLEGGVKEILGTANSVGCQVDGKSPEAITGAIDAGEIDILGVAG</sequence>
<dbReference type="SMART" id="SM00649">
    <property type="entry name" value="RL11"/>
    <property type="match status" value="1"/>
</dbReference>
<evidence type="ECO:0000313" key="6">
    <source>
        <dbReference type="EMBL" id="KXH53538.1"/>
    </source>
</evidence>
<evidence type="ECO:0000256" key="3">
    <source>
        <dbReference type="ARBA" id="ARBA00023274"/>
    </source>
</evidence>
<feature type="compositionally biased region" description="Acidic residues" evidence="4">
    <location>
        <begin position="113"/>
        <end position="127"/>
    </location>
</feature>
<proteinExistence type="inferred from homology"/>
<keyword evidence="3" id="KW-0687">Ribonucleoprotein</keyword>
<comment type="similarity">
    <text evidence="1">Belongs to the universal ribosomal protein uL11 family.</text>
</comment>
<dbReference type="Proteomes" id="UP000070328">
    <property type="component" value="Unassembled WGS sequence"/>
</dbReference>
<evidence type="ECO:0000256" key="1">
    <source>
        <dbReference type="ARBA" id="ARBA00010537"/>
    </source>
</evidence>
<dbReference type="InterPro" id="IPR036769">
    <property type="entry name" value="Ribosomal_uL11_C_sf"/>
</dbReference>
<dbReference type="GO" id="GO:0006412">
    <property type="term" value="P:translation"/>
    <property type="evidence" value="ECO:0007669"/>
    <property type="project" value="InterPro"/>
</dbReference>
<dbReference type="InterPro" id="IPR020783">
    <property type="entry name" value="Ribosomal_uL11_C"/>
</dbReference>
<dbReference type="SUPFAM" id="SSF46906">
    <property type="entry name" value="Ribosomal protein L11, C-terminal domain"/>
    <property type="match status" value="1"/>
</dbReference>
<dbReference type="Gene3D" id="1.10.10.250">
    <property type="entry name" value="Ribosomal protein L11, C-terminal domain"/>
    <property type="match status" value="1"/>
</dbReference>
<evidence type="ECO:0000256" key="4">
    <source>
        <dbReference type="SAM" id="MobiDB-lite"/>
    </source>
</evidence>
<feature type="region of interest" description="Disordered" evidence="4">
    <location>
        <begin position="113"/>
        <end position="190"/>
    </location>
</feature>
<evidence type="ECO:0000313" key="7">
    <source>
        <dbReference type="Proteomes" id="UP000070328"/>
    </source>
</evidence>
<keyword evidence="7" id="KW-1185">Reference proteome</keyword>
<dbReference type="Pfam" id="PF00298">
    <property type="entry name" value="Ribosomal_L11"/>
    <property type="match status" value="1"/>
</dbReference>
<dbReference type="GO" id="GO:0022625">
    <property type="term" value="C:cytosolic large ribosomal subunit"/>
    <property type="evidence" value="ECO:0007669"/>
    <property type="project" value="TreeGrafter"/>
</dbReference>
<accession>A0A135TZG6</accession>
<dbReference type="InterPro" id="IPR020785">
    <property type="entry name" value="Ribosomal_uL11_CS"/>
</dbReference>
<comment type="caution">
    <text evidence="6">The sequence shown here is derived from an EMBL/GenBank/DDBJ whole genome shotgun (WGS) entry which is preliminary data.</text>
</comment>
<dbReference type="PANTHER" id="PTHR11661:SF2">
    <property type="entry name" value="LARGE RIBOSOMAL SUBUNIT PROTEIN UL11"/>
    <property type="match status" value="1"/>
</dbReference>
<dbReference type="PANTHER" id="PTHR11661">
    <property type="entry name" value="60S RIBOSOMAL PROTEIN L12"/>
    <property type="match status" value="1"/>
</dbReference>
<name>A0A135TZG6_9PEZI</name>
<dbReference type="GO" id="GO:0003735">
    <property type="term" value="F:structural constituent of ribosome"/>
    <property type="evidence" value="ECO:0007669"/>
    <property type="project" value="InterPro"/>
</dbReference>
<gene>
    <name evidence="6" type="ORF">CSIM01_13853</name>
</gene>
<evidence type="ECO:0000256" key="2">
    <source>
        <dbReference type="ARBA" id="ARBA00022980"/>
    </source>
</evidence>
<dbReference type="EMBL" id="JFBX01000013">
    <property type="protein sequence ID" value="KXH53538.1"/>
    <property type="molecule type" value="Genomic_DNA"/>
</dbReference>
<evidence type="ECO:0000259" key="5">
    <source>
        <dbReference type="Pfam" id="PF00298"/>
    </source>
</evidence>
<dbReference type="PROSITE" id="PS00359">
    <property type="entry name" value="RIBOSOMAL_L11"/>
    <property type="match status" value="1"/>
</dbReference>
<feature type="domain" description="Large ribosomal subunit protein uL11 C-terminal" evidence="5">
    <location>
        <begin position="189"/>
        <end position="258"/>
    </location>
</feature>